<keyword evidence="4" id="KW-0804">Transcription</keyword>
<dbReference type="CDD" id="cd08432">
    <property type="entry name" value="PBP2_GcdR_TrpI_HvrB_AmpR_like"/>
    <property type="match status" value="1"/>
</dbReference>
<dbReference type="InterPro" id="IPR000847">
    <property type="entry name" value="LysR_HTH_N"/>
</dbReference>
<dbReference type="Pfam" id="PF03466">
    <property type="entry name" value="LysR_substrate"/>
    <property type="match status" value="1"/>
</dbReference>
<reference evidence="6 7" key="1">
    <citation type="submission" date="2021-03" db="EMBL/GenBank/DDBJ databases">
        <authorList>
            <person name="Peeters C."/>
        </authorList>
    </citation>
    <scope>NUCLEOTIDE SEQUENCE [LARGE SCALE GENOMIC DNA]</scope>
    <source>
        <strain evidence="6 7">LMG 26411</strain>
    </source>
</reference>
<evidence type="ECO:0000256" key="4">
    <source>
        <dbReference type="ARBA" id="ARBA00023163"/>
    </source>
</evidence>
<dbReference type="PANTHER" id="PTHR30537:SF58">
    <property type="entry name" value="HTH-TYPE TRANSCRIPTIONAL REGULATOR PERR"/>
    <property type="match status" value="1"/>
</dbReference>
<dbReference type="PANTHER" id="PTHR30537">
    <property type="entry name" value="HTH-TYPE TRANSCRIPTIONAL REGULATOR"/>
    <property type="match status" value="1"/>
</dbReference>
<feature type="domain" description="HTH lysR-type" evidence="5">
    <location>
        <begin position="36"/>
        <end position="93"/>
    </location>
</feature>
<gene>
    <name evidence="6" type="primary">perR_1</name>
    <name evidence="6" type="ORF">LMG26411_03073</name>
</gene>
<comment type="caution">
    <text evidence="6">The sequence shown here is derived from an EMBL/GenBank/DDBJ whole genome shotgun (WGS) entry which is preliminary data.</text>
</comment>
<dbReference type="Proteomes" id="UP000672657">
    <property type="component" value="Unassembled WGS sequence"/>
</dbReference>
<evidence type="ECO:0000313" key="6">
    <source>
        <dbReference type="EMBL" id="CAG2147091.1"/>
    </source>
</evidence>
<keyword evidence="7" id="KW-1185">Reference proteome</keyword>
<dbReference type="PRINTS" id="PR00039">
    <property type="entry name" value="HTHLYSR"/>
</dbReference>
<evidence type="ECO:0000256" key="2">
    <source>
        <dbReference type="ARBA" id="ARBA00023015"/>
    </source>
</evidence>
<dbReference type="InterPro" id="IPR036390">
    <property type="entry name" value="WH_DNA-bd_sf"/>
</dbReference>
<evidence type="ECO:0000313" key="7">
    <source>
        <dbReference type="Proteomes" id="UP000672657"/>
    </source>
</evidence>
<proteinExistence type="inferred from homology"/>
<keyword evidence="2" id="KW-0805">Transcription regulation</keyword>
<name>A0ABM8THP4_9BURK</name>
<comment type="similarity">
    <text evidence="1">Belongs to the LysR transcriptional regulatory family.</text>
</comment>
<accession>A0ABM8THP4</accession>
<dbReference type="Gene3D" id="1.10.10.10">
    <property type="entry name" value="Winged helix-like DNA-binding domain superfamily/Winged helix DNA-binding domain"/>
    <property type="match status" value="1"/>
</dbReference>
<evidence type="ECO:0000259" key="5">
    <source>
        <dbReference type="PROSITE" id="PS50931"/>
    </source>
</evidence>
<dbReference type="Gene3D" id="3.40.190.10">
    <property type="entry name" value="Periplasmic binding protein-like II"/>
    <property type="match status" value="2"/>
</dbReference>
<dbReference type="InterPro" id="IPR058163">
    <property type="entry name" value="LysR-type_TF_proteobact-type"/>
</dbReference>
<protein>
    <submittedName>
        <fullName evidence="6">HTH-type transcriptional regulator PerR</fullName>
    </submittedName>
</protein>
<dbReference type="SUPFAM" id="SSF46785">
    <property type="entry name" value="Winged helix' DNA-binding domain"/>
    <property type="match status" value="1"/>
</dbReference>
<dbReference type="PROSITE" id="PS50931">
    <property type="entry name" value="HTH_LYSR"/>
    <property type="match status" value="1"/>
</dbReference>
<dbReference type="EMBL" id="CAJPVI010000017">
    <property type="protein sequence ID" value="CAG2147091.1"/>
    <property type="molecule type" value="Genomic_DNA"/>
</dbReference>
<evidence type="ECO:0000256" key="3">
    <source>
        <dbReference type="ARBA" id="ARBA00023125"/>
    </source>
</evidence>
<dbReference type="SUPFAM" id="SSF53850">
    <property type="entry name" value="Periplasmic binding protein-like II"/>
    <property type="match status" value="1"/>
</dbReference>
<dbReference type="Pfam" id="PF00126">
    <property type="entry name" value="HTH_1"/>
    <property type="match status" value="1"/>
</dbReference>
<evidence type="ECO:0000256" key="1">
    <source>
        <dbReference type="ARBA" id="ARBA00009437"/>
    </source>
</evidence>
<organism evidence="6 7">
    <name type="scientific">Cupriavidus numazuensis</name>
    <dbReference type="NCBI Taxonomy" id="221992"/>
    <lineage>
        <taxon>Bacteria</taxon>
        <taxon>Pseudomonadati</taxon>
        <taxon>Pseudomonadota</taxon>
        <taxon>Betaproteobacteria</taxon>
        <taxon>Burkholderiales</taxon>
        <taxon>Burkholderiaceae</taxon>
        <taxon>Cupriavidus</taxon>
    </lineage>
</organism>
<sequence length="328" mass="36757">MTHPPRATWQAAEVECPNPQHFAAGFRRRTASMRIPPMKAVIAFESVARTKSVSRAAEELGLTASAVSHQISNLESVIGRPLFFRQGRGLVLTPVGEQYLREVTGALADLNRATERASSQPDVEILRVHSSPSFGLMWLLPRLASFQAEHGDIRLNLSCSYEDISFTSGFYDVDIRHGYAHWRDLQVKTLRKEFIAPLASADYLRQHGIQSPQDLLGQRLICSETPLVQWQQWFARFGINPVRKTFDFSFDRSYMSLETAALGLGVALESTLLASVLLRSGRLVRVLDPTHAVEVGAHHVVYPPQNGDLPRVARFLAWIDRELLADDM</sequence>
<dbReference type="InterPro" id="IPR036388">
    <property type="entry name" value="WH-like_DNA-bd_sf"/>
</dbReference>
<keyword evidence="3" id="KW-0238">DNA-binding</keyword>
<dbReference type="InterPro" id="IPR005119">
    <property type="entry name" value="LysR_subst-bd"/>
</dbReference>